<evidence type="ECO:0000313" key="2">
    <source>
        <dbReference type="Proteomes" id="UP000003233"/>
    </source>
</evidence>
<organism evidence="1 2">
    <name type="scientific">Fusobacterium ulcerans 12-1B</name>
    <dbReference type="NCBI Taxonomy" id="457404"/>
    <lineage>
        <taxon>Bacteria</taxon>
        <taxon>Fusobacteriati</taxon>
        <taxon>Fusobacteriota</taxon>
        <taxon>Fusobacteriia</taxon>
        <taxon>Fusobacteriales</taxon>
        <taxon>Fusobacteriaceae</taxon>
        <taxon>Fusobacterium</taxon>
    </lineage>
</organism>
<dbReference type="Proteomes" id="UP000003233">
    <property type="component" value="Unassembled WGS sequence"/>
</dbReference>
<keyword evidence="2" id="KW-1185">Reference proteome</keyword>
<dbReference type="RefSeq" id="WP_008698179.1">
    <property type="nucleotide sequence ID" value="NZ_KE161009.1"/>
</dbReference>
<comment type="caution">
    <text evidence="1">The sequence shown here is derived from an EMBL/GenBank/DDBJ whole genome shotgun (WGS) entry which is preliminary data.</text>
</comment>
<accession>H1PVN0</accession>
<protein>
    <submittedName>
        <fullName evidence="1">Uncharacterized protein</fullName>
    </submittedName>
</protein>
<proteinExistence type="predicted"/>
<dbReference type="HOGENOM" id="CLU_2632972_0_0_0"/>
<reference evidence="1 2" key="1">
    <citation type="submission" date="2012-07" db="EMBL/GenBank/DDBJ databases">
        <title>The Genome Sequence of Fusobacterium ulcerans 12_1B.</title>
        <authorList>
            <consortium name="The Broad Institute Genome Sequencing Platform"/>
            <person name="Earl A."/>
            <person name="Ward D."/>
            <person name="Feldgarden M."/>
            <person name="Gevers D."/>
            <person name="Strauss J."/>
            <person name="Ambrose C.E."/>
            <person name="Allen-Vercoe E."/>
            <person name="Walker B."/>
            <person name="Young S.K."/>
            <person name="Zeng Q."/>
            <person name="Gargeya S."/>
            <person name="Fitzgerald M."/>
            <person name="Haas B."/>
            <person name="Abouelleil A."/>
            <person name="Alvarado L."/>
            <person name="Arachchi H.M."/>
            <person name="Berlin A.M."/>
            <person name="Chapman S.B."/>
            <person name="Goldberg J."/>
            <person name="Griggs A."/>
            <person name="Gujja S."/>
            <person name="Hansen M."/>
            <person name="Howarth C."/>
            <person name="Imamovic A."/>
            <person name="Larimer J."/>
            <person name="McCowen C."/>
            <person name="Montmayeur A."/>
            <person name="Murphy C."/>
            <person name="Neiman D."/>
            <person name="Pearson M."/>
            <person name="Priest M."/>
            <person name="Roberts A."/>
            <person name="Saif S."/>
            <person name="Shea T."/>
            <person name="Sisk P."/>
            <person name="Sykes S."/>
            <person name="Wortman J."/>
            <person name="Nusbaum C."/>
            <person name="Birren B."/>
        </authorList>
    </citation>
    <scope>NUCLEOTIDE SEQUENCE [LARGE SCALE GENOMIC DNA]</scope>
    <source>
        <strain evidence="1 2">12_1B</strain>
    </source>
</reference>
<dbReference type="EMBL" id="AGWJ02000023">
    <property type="protein sequence ID" value="EHO79734.1"/>
    <property type="molecule type" value="Genomic_DNA"/>
</dbReference>
<dbReference type="BioCyc" id="FSP457404-HMP:GTSQ-2498-MONOMER"/>
<dbReference type="PATRIC" id="fig|457404.5.peg.2671"/>
<dbReference type="AlphaFoldDB" id="H1PVN0"/>
<evidence type="ECO:0000313" key="1">
    <source>
        <dbReference type="EMBL" id="EHO79734.1"/>
    </source>
</evidence>
<name>H1PVN0_9FUSO</name>
<gene>
    <name evidence="1" type="ORF">HMPREF0402_02473</name>
</gene>
<sequence>MTNNEKIINLAKDLKLSTGYSYRVENKIHILEIADLEFTGDTETEVFNEAIKYMAGELQDLINKEYKVIDYIEKKTA</sequence>